<keyword evidence="3 4" id="KW-0378">Hydrolase</keyword>
<feature type="domain" description="Glycosyl hydrolase family 30 TIM-barrel" evidence="5">
    <location>
        <begin position="98"/>
        <end position="253"/>
    </location>
</feature>
<dbReference type="InterPro" id="IPR001139">
    <property type="entry name" value="Glyco_hydro_30"/>
</dbReference>
<comment type="similarity">
    <text evidence="1 4">Belongs to the glycosyl hydrolase 30 family.</text>
</comment>
<dbReference type="Pfam" id="PF02055">
    <property type="entry name" value="Glyco_hydro_30"/>
    <property type="match status" value="1"/>
</dbReference>
<dbReference type="OrthoDB" id="9806701at2"/>
<dbReference type="STRING" id="1195760.SAMN05444281_0847"/>
<dbReference type="GO" id="GO:0016020">
    <property type="term" value="C:membrane"/>
    <property type="evidence" value="ECO:0007669"/>
    <property type="project" value="GOC"/>
</dbReference>
<dbReference type="EMBL" id="FQXQ01000002">
    <property type="protein sequence ID" value="SHH54216.1"/>
    <property type="molecule type" value="Genomic_DNA"/>
</dbReference>
<dbReference type="RefSeq" id="WP_084730172.1">
    <property type="nucleotide sequence ID" value="NZ_BMEN01000002.1"/>
</dbReference>
<gene>
    <name evidence="6" type="ORF">SAMN05444281_0847</name>
</gene>
<evidence type="ECO:0000256" key="1">
    <source>
        <dbReference type="ARBA" id="ARBA00005382"/>
    </source>
</evidence>
<dbReference type="GO" id="GO:0006665">
    <property type="term" value="P:sphingolipid metabolic process"/>
    <property type="evidence" value="ECO:0007669"/>
    <property type="project" value="InterPro"/>
</dbReference>
<keyword evidence="7" id="KW-1185">Reference proteome</keyword>
<evidence type="ECO:0000256" key="3">
    <source>
        <dbReference type="ARBA" id="ARBA00022801"/>
    </source>
</evidence>
<dbReference type="Proteomes" id="UP000184109">
    <property type="component" value="Unassembled WGS sequence"/>
</dbReference>
<evidence type="ECO:0000313" key="6">
    <source>
        <dbReference type="EMBL" id="SHH54216.1"/>
    </source>
</evidence>
<dbReference type="GO" id="GO:0004348">
    <property type="term" value="F:glucosylceramidase activity"/>
    <property type="evidence" value="ECO:0007669"/>
    <property type="project" value="InterPro"/>
</dbReference>
<dbReference type="Gene3D" id="2.60.40.1180">
    <property type="entry name" value="Golgi alpha-mannosidase II"/>
    <property type="match status" value="1"/>
</dbReference>
<organism evidence="6 7">
    <name type="scientific">Wenyingzhuangia marina</name>
    <dbReference type="NCBI Taxonomy" id="1195760"/>
    <lineage>
        <taxon>Bacteria</taxon>
        <taxon>Pseudomonadati</taxon>
        <taxon>Bacteroidota</taxon>
        <taxon>Flavobacteriia</taxon>
        <taxon>Flavobacteriales</taxon>
        <taxon>Flavobacteriaceae</taxon>
        <taxon>Wenyingzhuangia</taxon>
    </lineage>
</organism>
<evidence type="ECO:0000256" key="2">
    <source>
        <dbReference type="ARBA" id="ARBA00022729"/>
    </source>
</evidence>
<dbReference type="InterPro" id="IPR013780">
    <property type="entry name" value="Glyco_hydro_b"/>
</dbReference>
<evidence type="ECO:0000256" key="4">
    <source>
        <dbReference type="RuleBase" id="RU361188"/>
    </source>
</evidence>
<sequence>MKRIIKKGIAITSIILMAACGKEDSIETLTYQPPKEKPITVNILSEEIHQKITGFGGANRMWGNETLSSNEAETSFGLGENQLGLSLFRVRLSSNKNDWNLIVNSVIEANVRNIKVLACPWSPPAALKSNNSDVGGHLLPENYKAFKDYINEFIEFMKSKGAVIDVVSIQNEPDWKANYESCDWTAEEMINFLKAPGEIVGAELAGPESLNFNPQMTNAILSDPEASAKLDIVAGHLYGSGIGKFPLAEQQNKEIWMTEWLLNLGTGNSGATPWGERSEFDKWKESIEMLTKMHEAMTSNWNAFIWWYIKRYYSFIGDGEQGTVSGNVLKRGYAYSHFSKFIRPDYVRIGTEIVEETSPLKITAYKGNEKTVVVIVNPENKDFENVEINNIIYDKAIKYLTSQWVSMEVETLSVTNDVCALSVPANSVITLELNN</sequence>
<proteinExistence type="inferred from homology"/>
<dbReference type="AlphaFoldDB" id="A0A1M5TUF0"/>
<dbReference type="Gene3D" id="3.20.20.80">
    <property type="entry name" value="Glycosidases"/>
    <property type="match status" value="1"/>
</dbReference>
<dbReference type="PROSITE" id="PS51257">
    <property type="entry name" value="PROKAR_LIPOPROTEIN"/>
    <property type="match status" value="1"/>
</dbReference>
<evidence type="ECO:0000259" key="5">
    <source>
        <dbReference type="Pfam" id="PF02055"/>
    </source>
</evidence>
<name>A0A1M5TUF0_9FLAO</name>
<dbReference type="InterPro" id="IPR017853">
    <property type="entry name" value="GH"/>
</dbReference>
<keyword evidence="4" id="KW-0326">Glycosidase</keyword>
<accession>A0A1M5TUF0</accession>
<keyword evidence="2" id="KW-0732">Signal</keyword>
<dbReference type="SUPFAM" id="SSF51445">
    <property type="entry name" value="(Trans)glycosidases"/>
    <property type="match status" value="1"/>
</dbReference>
<evidence type="ECO:0000313" key="7">
    <source>
        <dbReference type="Proteomes" id="UP000184109"/>
    </source>
</evidence>
<dbReference type="InterPro" id="IPR033453">
    <property type="entry name" value="Glyco_hydro_30_TIM-barrel"/>
</dbReference>
<dbReference type="PANTHER" id="PTHR11069">
    <property type="entry name" value="GLUCOSYLCERAMIDASE"/>
    <property type="match status" value="1"/>
</dbReference>
<reference evidence="7" key="1">
    <citation type="submission" date="2016-11" db="EMBL/GenBank/DDBJ databases">
        <authorList>
            <person name="Varghese N."/>
            <person name="Submissions S."/>
        </authorList>
    </citation>
    <scope>NUCLEOTIDE SEQUENCE [LARGE SCALE GENOMIC DNA]</scope>
    <source>
        <strain evidence="7">DSM 100572</strain>
    </source>
</reference>
<dbReference type="PANTHER" id="PTHR11069:SF38">
    <property type="entry name" value="GLUCURONOXYLANASE XYNC"/>
    <property type="match status" value="1"/>
</dbReference>
<protein>
    <submittedName>
        <fullName evidence="6">O-Glycosyl hydrolase</fullName>
    </submittedName>
</protein>